<protein>
    <submittedName>
        <fullName evidence="3">Uncharacterized protein</fullName>
    </submittedName>
</protein>
<dbReference type="PANTHER" id="PTHR34189">
    <property type="entry name" value="TRANSMEMBRANE PROTEIN"/>
    <property type="match status" value="1"/>
</dbReference>
<evidence type="ECO:0000256" key="1">
    <source>
        <dbReference type="SAM" id="MobiDB-lite"/>
    </source>
</evidence>
<keyword evidence="2" id="KW-0812">Transmembrane</keyword>
<dbReference type="PANTHER" id="PTHR34189:SF4">
    <property type="entry name" value="TRANSMEMBRANE PROTEIN"/>
    <property type="match status" value="1"/>
</dbReference>
<reference evidence="3" key="1">
    <citation type="submission" date="2015-07" db="EMBL/GenBank/DDBJ databases">
        <title>Transcriptome Assembly of Anthurium amnicola.</title>
        <authorList>
            <person name="Suzuki J."/>
        </authorList>
    </citation>
    <scope>NUCLEOTIDE SEQUENCE</scope>
</reference>
<evidence type="ECO:0000256" key="2">
    <source>
        <dbReference type="SAM" id="Phobius"/>
    </source>
</evidence>
<accession>A0A1D1YXZ6</accession>
<sequence>CVCVWWQRGMHRSGSTTRATEEYFVGVMAASTQGAAGKGPSPGGQVRRSSSVGVLLDSDAPLPRYDPQSEFSKKEAARSRSAEGAVHFIPVVLIVCAFVLWFFSSPHLEMVSKDDSIVARIENMTIDGYSNDTNSLLPDHVPSSEQSNEEEVTGRMLENKGPE</sequence>
<feature type="transmembrane region" description="Helical" evidence="2">
    <location>
        <begin position="84"/>
        <end position="103"/>
    </location>
</feature>
<dbReference type="EMBL" id="GDJX01008409">
    <property type="protein sequence ID" value="JAT59527.1"/>
    <property type="molecule type" value="Transcribed_RNA"/>
</dbReference>
<name>A0A1D1YXZ6_9ARAE</name>
<proteinExistence type="predicted"/>
<feature type="non-terminal residue" evidence="3">
    <location>
        <position position="1"/>
    </location>
</feature>
<organism evidence="3">
    <name type="scientific">Anthurium amnicola</name>
    <dbReference type="NCBI Taxonomy" id="1678845"/>
    <lineage>
        <taxon>Eukaryota</taxon>
        <taxon>Viridiplantae</taxon>
        <taxon>Streptophyta</taxon>
        <taxon>Embryophyta</taxon>
        <taxon>Tracheophyta</taxon>
        <taxon>Spermatophyta</taxon>
        <taxon>Magnoliopsida</taxon>
        <taxon>Liliopsida</taxon>
        <taxon>Araceae</taxon>
        <taxon>Pothoideae</taxon>
        <taxon>Potheae</taxon>
        <taxon>Anthurium</taxon>
    </lineage>
</organism>
<gene>
    <name evidence="3" type="ORF">g.20904</name>
</gene>
<dbReference type="AlphaFoldDB" id="A0A1D1YXZ6"/>
<evidence type="ECO:0000313" key="3">
    <source>
        <dbReference type="EMBL" id="JAT59527.1"/>
    </source>
</evidence>
<keyword evidence="2" id="KW-1133">Transmembrane helix</keyword>
<keyword evidence="2" id="KW-0472">Membrane</keyword>
<feature type="region of interest" description="Disordered" evidence="1">
    <location>
        <begin position="130"/>
        <end position="163"/>
    </location>
</feature>